<proteinExistence type="predicted"/>
<dbReference type="OrthoDB" id="4406347at2759"/>
<reference evidence="1 2" key="1">
    <citation type="submission" date="2019-04" db="EMBL/GenBank/DDBJ databases">
        <title>Friends and foes A comparative genomics studyof 23 Aspergillus species from section Flavi.</title>
        <authorList>
            <consortium name="DOE Joint Genome Institute"/>
            <person name="Kjaerbolling I."/>
            <person name="Vesth T."/>
            <person name="Frisvad J.C."/>
            <person name="Nybo J.L."/>
            <person name="Theobald S."/>
            <person name="Kildgaard S."/>
            <person name="Isbrandt T."/>
            <person name="Kuo A."/>
            <person name="Sato A."/>
            <person name="Lyhne E.K."/>
            <person name="Kogle M.E."/>
            <person name="Wiebenga A."/>
            <person name="Kun R.S."/>
            <person name="Lubbers R.J."/>
            <person name="Makela M.R."/>
            <person name="Barry K."/>
            <person name="Chovatia M."/>
            <person name="Clum A."/>
            <person name="Daum C."/>
            <person name="Haridas S."/>
            <person name="He G."/>
            <person name="LaButti K."/>
            <person name="Lipzen A."/>
            <person name="Mondo S."/>
            <person name="Riley R."/>
            <person name="Salamov A."/>
            <person name="Simmons B.A."/>
            <person name="Magnuson J.K."/>
            <person name="Henrissat B."/>
            <person name="Mortensen U.H."/>
            <person name="Larsen T.O."/>
            <person name="Devries R.P."/>
            <person name="Grigoriev I.V."/>
            <person name="Machida M."/>
            <person name="Baker S.E."/>
            <person name="Andersen M.R."/>
        </authorList>
    </citation>
    <scope>NUCLEOTIDE SEQUENCE [LARGE SCALE GENOMIC DNA]</scope>
    <source>
        <strain evidence="1 2">CBS 763.97</strain>
    </source>
</reference>
<accession>A0A5N7A1T5</accession>
<sequence length="236" mass="26385">MAMILGTESTSLSWAMRPRAACELTTSKPTSKRAISTHTRAQVKSSINMKPAPDSDLTVISAITSLDMITKDLVDNLRIFCMERVEFKYLKISELEYENGLDWCDEEYSEITGITMEYNPKVGTVIFNSRGASVLDSSCQDVLLSWLHEIQDSTPEEPLFVHHETEVDGLGKMPDVHLGREGSFLPIIMVEIGFSEALEEMFDSAQEVLHKSKGVTQVVILLKIYEEGRAKLTGHP</sequence>
<protein>
    <submittedName>
        <fullName evidence="1">Uncharacterized protein</fullName>
    </submittedName>
</protein>
<gene>
    <name evidence="1" type="ORF">BDV27DRAFT_158744</name>
</gene>
<evidence type="ECO:0000313" key="2">
    <source>
        <dbReference type="Proteomes" id="UP000326268"/>
    </source>
</evidence>
<dbReference type="AlphaFoldDB" id="A0A5N7A1T5"/>
<dbReference type="RefSeq" id="XP_031926584.1">
    <property type="nucleotide sequence ID" value="XM_032072753.1"/>
</dbReference>
<dbReference type="Proteomes" id="UP000326268">
    <property type="component" value="Unassembled WGS sequence"/>
</dbReference>
<dbReference type="GeneID" id="43657199"/>
<dbReference type="EMBL" id="ML737674">
    <property type="protein sequence ID" value="KAE8363503.1"/>
    <property type="molecule type" value="Genomic_DNA"/>
</dbReference>
<evidence type="ECO:0000313" key="1">
    <source>
        <dbReference type="EMBL" id="KAE8363503.1"/>
    </source>
</evidence>
<organism evidence="1 2">
    <name type="scientific">Aspergillus caelatus</name>
    <dbReference type="NCBI Taxonomy" id="61420"/>
    <lineage>
        <taxon>Eukaryota</taxon>
        <taxon>Fungi</taxon>
        <taxon>Dikarya</taxon>
        <taxon>Ascomycota</taxon>
        <taxon>Pezizomycotina</taxon>
        <taxon>Eurotiomycetes</taxon>
        <taxon>Eurotiomycetidae</taxon>
        <taxon>Eurotiales</taxon>
        <taxon>Aspergillaceae</taxon>
        <taxon>Aspergillus</taxon>
        <taxon>Aspergillus subgen. Circumdati</taxon>
    </lineage>
</organism>
<name>A0A5N7A1T5_9EURO</name>
<keyword evidence="2" id="KW-1185">Reference proteome</keyword>